<dbReference type="KEGG" id="strg:SRT_05910"/>
<name>A0A1L7LIL5_9STRE</name>
<gene>
    <name evidence="2" type="primary">epuA</name>
    <name evidence="2" type="ORF">SRT_05910</name>
</gene>
<accession>A0A1L7LIL5</accession>
<keyword evidence="1" id="KW-1133">Transmembrane helix</keyword>
<protein>
    <submittedName>
        <fullName evidence="2">EpuA protein</fullName>
    </submittedName>
</protein>
<dbReference type="EMBL" id="AP014612">
    <property type="protein sequence ID" value="BAQ23852.1"/>
    <property type="molecule type" value="Genomic_DNA"/>
</dbReference>
<evidence type="ECO:0000313" key="3">
    <source>
        <dbReference type="Proteomes" id="UP000217758"/>
    </source>
</evidence>
<keyword evidence="1" id="KW-0472">Membrane</keyword>
<keyword evidence="3" id="KW-1185">Reference proteome</keyword>
<dbReference type="RefSeq" id="WP_128833001.1">
    <property type="nucleotide sequence ID" value="NZ_AP014612.1"/>
</dbReference>
<feature type="transmembrane region" description="Helical" evidence="1">
    <location>
        <begin position="12"/>
        <end position="37"/>
    </location>
</feature>
<evidence type="ECO:0000256" key="1">
    <source>
        <dbReference type="SAM" id="Phobius"/>
    </source>
</evidence>
<keyword evidence="1" id="KW-0812">Transmembrane</keyword>
<proteinExistence type="predicted"/>
<sequence>MNSGWKYVRNQLAFVVLIALLCLVFLAIGLMIGYSFIGEGRNPLSILSWDKWQSIIDKFTGK</sequence>
<organism evidence="2 3">
    <name type="scientific">Streptococcus troglodytae</name>
    <dbReference type="NCBI Taxonomy" id="1111760"/>
    <lineage>
        <taxon>Bacteria</taxon>
        <taxon>Bacillati</taxon>
        <taxon>Bacillota</taxon>
        <taxon>Bacilli</taxon>
        <taxon>Lactobacillales</taxon>
        <taxon>Streptococcaceae</taxon>
        <taxon>Streptococcus</taxon>
    </lineage>
</organism>
<dbReference type="AlphaFoldDB" id="A0A1L7LIL5"/>
<reference evidence="2 3" key="1">
    <citation type="journal article" date="2016" name="Microbiol. Immunol.">
        <title>Complete genome sequence of Streptococcus troglodytae TKU31 isolated from the oral cavity of a chimpanzee (Pan troglodytes).</title>
        <authorList>
            <person name="Okamoto M."/>
            <person name="Naito M."/>
            <person name="Miyanohara M."/>
            <person name="Imai S."/>
            <person name="Nomura Y."/>
            <person name="Saito W."/>
            <person name="Momoi Y."/>
            <person name="Takada K."/>
            <person name="Miyabe-Nishiwaki T."/>
            <person name="Tomonaga M."/>
            <person name="Hanada N."/>
        </authorList>
    </citation>
    <scope>NUCLEOTIDE SEQUENCE [LARGE SCALE GENOMIC DNA]</scope>
    <source>
        <strain evidence="3">TKU 31</strain>
    </source>
</reference>
<dbReference type="Pfam" id="PF11772">
    <property type="entry name" value="EpuA"/>
    <property type="match status" value="1"/>
</dbReference>
<dbReference type="InterPro" id="IPR024596">
    <property type="entry name" value="RNApol_su_b/EpuA"/>
</dbReference>
<dbReference type="Proteomes" id="UP000217758">
    <property type="component" value="Chromosome"/>
</dbReference>
<evidence type="ECO:0000313" key="2">
    <source>
        <dbReference type="EMBL" id="BAQ23852.1"/>
    </source>
</evidence>